<comment type="caution">
    <text evidence="9">The sequence shown here is derived from an EMBL/GenBank/DDBJ whole genome shotgun (WGS) entry which is preliminary data.</text>
</comment>
<feature type="transmembrane region" description="Helical" evidence="8">
    <location>
        <begin position="310"/>
        <end position="327"/>
    </location>
</feature>
<feature type="transmembrane region" description="Helical" evidence="8">
    <location>
        <begin position="464"/>
        <end position="488"/>
    </location>
</feature>
<dbReference type="RefSeq" id="WP_219292957.1">
    <property type="nucleotide sequence ID" value="NZ_RPHB01000009.1"/>
</dbReference>
<name>A0A951IYX4_9BACT</name>
<reference evidence="9 10" key="1">
    <citation type="journal article" date="2020" name="Syst. Appl. Microbiol.">
        <title>Arthrospiribacter ruber gen. nov., sp. nov., a novel bacterium isolated from Arthrospira cultures.</title>
        <authorList>
            <person name="Waleron M."/>
            <person name="Misztak A."/>
            <person name="Waleron M.M."/>
            <person name="Furmaniak M."/>
            <person name="Mrozik A."/>
            <person name="Waleron K."/>
        </authorList>
    </citation>
    <scope>NUCLEOTIDE SEQUENCE [LARGE SCALE GENOMIC DNA]</scope>
    <source>
        <strain evidence="9 10">DPMB0001</strain>
    </source>
</reference>
<organism evidence="9 10">
    <name type="scientific">Arthrospiribacter ruber</name>
    <dbReference type="NCBI Taxonomy" id="2487934"/>
    <lineage>
        <taxon>Bacteria</taxon>
        <taxon>Pseudomonadati</taxon>
        <taxon>Bacteroidota</taxon>
        <taxon>Cytophagia</taxon>
        <taxon>Cytophagales</taxon>
        <taxon>Cyclobacteriaceae</taxon>
        <taxon>Arthrospiribacter</taxon>
    </lineage>
</organism>
<evidence type="ECO:0000256" key="1">
    <source>
        <dbReference type="ARBA" id="ARBA00004651"/>
    </source>
</evidence>
<feature type="transmembrane region" description="Helical" evidence="8">
    <location>
        <begin position="12"/>
        <end position="31"/>
    </location>
</feature>
<keyword evidence="6 8" id="KW-1133">Transmembrane helix</keyword>
<feature type="transmembrane region" description="Helical" evidence="8">
    <location>
        <begin position="84"/>
        <end position="105"/>
    </location>
</feature>
<evidence type="ECO:0000313" key="9">
    <source>
        <dbReference type="EMBL" id="MBW3469685.1"/>
    </source>
</evidence>
<evidence type="ECO:0000256" key="6">
    <source>
        <dbReference type="ARBA" id="ARBA00022989"/>
    </source>
</evidence>
<evidence type="ECO:0000256" key="5">
    <source>
        <dbReference type="ARBA" id="ARBA00022692"/>
    </source>
</evidence>
<comment type="similarity">
    <text evidence="2">Belongs to the BCCT transporter (TC 2.A.15) family.</text>
</comment>
<feature type="transmembrane region" description="Helical" evidence="8">
    <location>
        <begin position="178"/>
        <end position="201"/>
    </location>
</feature>
<feature type="transmembrane region" description="Helical" evidence="8">
    <location>
        <begin position="51"/>
        <end position="72"/>
    </location>
</feature>
<feature type="transmembrane region" description="Helical" evidence="8">
    <location>
        <begin position="221"/>
        <end position="240"/>
    </location>
</feature>
<dbReference type="Pfam" id="PF02028">
    <property type="entry name" value="BCCT"/>
    <property type="match status" value="1"/>
</dbReference>
<evidence type="ECO:0000256" key="7">
    <source>
        <dbReference type="ARBA" id="ARBA00023136"/>
    </source>
</evidence>
<feature type="transmembrane region" description="Helical" evidence="8">
    <location>
        <begin position="402"/>
        <end position="422"/>
    </location>
</feature>
<accession>A0A951IYX4</accession>
<protein>
    <submittedName>
        <fullName evidence="9">BCCT transporter</fullName>
    </submittedName>
</protein>
<keyword evidence="7 8" id="KW-0472">Membrane</keyword>
<evidence type="ECO:0000256" key="8">
    <source>
        <dbReference type="SAM" id="Phobius"/>
    </source>
</evidence>
<feature type="transmembrane region" description="Helical" evidence="8">
    <location>
        <begin position="252"/>
        <end position="269"/>
    </location>
</feature>
<dbReference type="GO" id="GO:0005886">
    <property type="term" value="C:plasma membrane"/>
    <property type="evidence" value="ECO:0007669"/>
    <property type="project" value="UniProtKB-SubCell"/>
</dbReference>
<keyword evidence="5 8" id="KW-0812">Transmembrane</keyword>
<dbReference type="Proteomes" id="UP000727490">
    <property type="component" value="Unassembled WGS sequence"/>
</dbReference>
<keyword evidence="3" id="KW-0813">Transport</keyword>
<dbReference type="EMBL" id="RPHB01000009">
    <property type="protein sequence ID" value="MBW3469685.1"/>
    <property type="molecule type" value="Genomic_DNA"/>
</dbReference>
<feature type="transmembrane region" description="Helical" evidence="8">
    <location>
        <begin position="339"/>
        <end position="358"/>
    </location>
</feature>
<dbReference type="PANTHER" id="PTHR30047:SF7">
    <property type="entry name" value="HIGH-AFFINITY CHOLINE TRANSPORT PROTEIN"/>
    <property type="match status" value="1"/>
</dbReference>
<evidence type="ECO:0000313" key="10">
    <source>
        <dbReference type="Proteomes" id="UP000727490"/>
    </source>
</evidence>
<feature type="transmembrane region" description="Helical" evidence="8">
    <location>
        <begin position="434"/>
        <end position="452"/>
    </location>
</feature>
<dbReference type="InterPro" id="IPR000060">
    <property type="entry name" value="BCCT_transptr"/>
</dbReference>
<evidence type="ECO:0000256" key="4">
    <source>
        <dbReference type="ARBA" id="ARBA00022475"/>
    </source>
</evidence>
<dbReference type="PANTHER" id="PTHR30047">
    <property type="entry name" value="HIGH-AFFINITY CHOLINE TRANSPORT PROTEIN-RELATED"/>
    <property type="match status" value="1"/>
</dbReference>
<comment type="subcellular location">
    <subcellularLocation>
        <location evidence="1">Cell membrane</location>
        <topology evidence="1">Multi-pass membrane protein</topology>
    </subcellularLocation>
</comment>
<dbReference type="GO" id="GO:0022857">
    <property type="term" value="F:transmembrane transporter activity"/>
    <property type="evidence" value="ECO:0007669"/>
    <property type="project" value="InterPro"/>
</dbReference>
<sequence>MIFAPVKNPKKSTLIPVGIFCVLFLVLAFLFPENSKNVLNHSSSFLLGKFGFYYLLLGFLSVVLLLFLAFSSGGKMSLGESKPAFSWFSWIAMLYSTGMGAGLLLRAVQEPVYYFQNPPRSSLLSSGDFALQYTFFHWGLTPWAFYGTFGLIMAFVMYHKGAKALASSLLPRPVQSSVLGILMNLLTIICTLLGVVAALGLGSRQLLEAIGYLLGMETHSLQALLVVMLVTGIATASALLGMRKGIRNLSNFNLGLATFLLLFLISFGWKNGIGSGFLTVLGTYLYEFIPMSLNLGRFKVSAGFLEEWTYFYWAFWLAWAPFTGVFIARISKGRSIREFILAVLVIPALGTFVWFTVFGQSAFQLLESGQLEATDLDSIYTGIFIFLGYFPIPILTKLVGLILVFTFLITSVDSAIYVLGMFSDEGNVSPGKTYRVFWGLMIGLITIGLMLIGKEALLESVSQLLIVFAFPFSLMFLGMAVYFVRLLFSERPIK</sequence>
<keyword evidence="4" id="KW-1003">Cell membrane</keyword>
<dbReference type="AlphaFoldDB" id="A0A951IYX4"/>
<gene>
    <name evidence="9" type="ORF">EGN73_17965</name>
</gene>
<keyword evidence="10" id="KW-1185">Reference proteome</keyword>
<feature type="transmembrane region" description="Helical" evidence="8">
    <location>
        <begin position="135"/>
        <end position="158"/>
    </location>
</feature>
<proteinExistence type="inferred from homology"/>
<feature type="transmembrane region" description="Helical" evidence="8">
    <location>
        <begin position="378"/>
        <end position="395"/>
    </location>
</feature>
<evidence type="ECO:0000256" key="2">
    <source>
        <dbReference type="ARBA" id="ARBA00005658"/>
    </source>
</evidence>
<evidence type="ECO:0000256" key="3">
    <source>
        <dbReference type="ARBA" id="ARBA00022448"/>
    </source>
</evidence>